<dbReference type="Pfam" id="PF13302">
    <property type="entry name" value="Acetyltransf_3"/>
    <property type="match status" value="1"/>
</dbReference>
<accession>A0AA48LZ95</accession>
<dbReference type="PROSITE" id="PS51186">
    <property type="entry name" value="GNAT"/>
    <property type="match status" value="1"/>
</dbReference>
<evidence type="ECO:0000313" key="2">
    <source>
        <dbReference type="EMBL" id="CAJ0867959.1"/>
    </source>
</evidence>
<gene>
    <name evidence="2" type="ORF">AMST5_02002</name>
</gene>
<dbReference type="EMBL" id="OY288114">
    <property type="protein sequence ID" value="CAJ0867959.1"/>
    <property type="molecule type" value="Genomic_DNA"/>
</dbReference>
<name>A0AA48LZ95_9ZZZZ</name>
<dbReference type="PANTHER" id="PTHR43415:SF3">
    <property type="entry name" value="GNAT-FAMILY ACETYLTRANSFERASE"/>
    <property type="match status" value="1"/>
</dbReference>
<dbReference type="InterPro" id="IPR016181">
    <property type="entry name" value="Acyl_CoA_acyltransferase"/>
</dbReference>
<dbReference type="InterPro" id="IPR000182">
    <property type="entry name" value="GNAT_dom"/>
</dbReference>
<dbReference type="SUPFAM" id="SSF55729">
    <property type="entry name" value="Acyl-CoA N-acyltransferases (Nat)"/>
    <property type="match status" value="1"/>
</dbReference>
<feature type="domain" description="N-acetyltransferase" evidence="1">
    <location>
        <begin position="9"/>
        <end position="175"/>
    </location>
</feature>
<evidence type="ECO:0000259" key="1">
    <source>
        <dbReference type="PROSITE" id="PS51186"/>
    </source>
</evidence>
<sequence length="181" mass="20780">MTLIVGQLCRLRPIRRSDAMVSIGWRNNPAIRNAVMGYRFPVTETMEDRWYDQVLAEQSGRRATFAIEENIDGVFIGFVHLTEIDWPSRAAQFGIVIGDTSRQCRGIGSEASRLALRYAFDTLNLDRLELRVSEPNTRARHIYQKLGFREEGRLRRAAFIDGVAIDVMVMGILREEFADER</sequence>
<reference evidence="2" key="1">
    <citation type="submission" date="2023-07" db="EMBL/GenBank/DDBJ databases">
        <authorList>
            <person name="Pelsma A.J. K."/>
        </authorList>
    </citation>
    <scope>NUCLEOTIDE SEQUENCE</scope>
</reference>
<dbReference type="AlphaFoldDB" id="A0AA48LZ95"/>
<dbReference type="Gene3D" id="3.40.630.30">
    <property type="match status" value="1"/>
</dbReference>
<dbReference type="GO" id="GO:0016747">
    <property type="term" value="F:acyltransferase activity, transferring groups other than amino-acyl groups"/>
    <property type="evidence" value="ECO:0007669"/>
    <property type="project" value="InterPro"/>
</dbReference>
<dbReference type="PANTHER" id="PTHR43415">
    <property type="entry name" value="SPERMIDINE N(1)-ACETYLTRANSFERASE"/>
    <property type="match status" value="1"/>
</dbReference>
<protein>
    <recommendedName>
        <fullName evidence="1">N-acetyltransferase domain-containing protein</fullName>
    </recommendedName>
</protein>
<organism evidence="2">
    <name type="scientific">freshwater sediment metagenome</name>
    <dbReference type="NCBI Taxonomy" id="556182"/>
    <lineage>
        <taxon>unclassified sequences</taxon>
        <taxon>metagenomes</taxon>
        <taxon>ecological metagenomes</taxon>
    </lineage>
</organism>
<proteinExistence type="predicted"/>